<dbReference type="KEGG" id="mor:MOC_1927"/>
<evidence type="ECO:0000313" key="3">
    <source>
        <dbReference type="Proteomes" id="UP000029492"/>
    </source>
</evidence>
<reference evidence="2 3" key="1">
    <citation type="journal article" date="2014" name="PLoS ONE">
        <title>Genome Information of Methylobacterium oryzae, a Plant-Probiotic Methylotroph in the Phyllosphere.</title>
        <authorList>
            <person name="Kwak M.J."/>
            <person name="Jeong H."/>
            <person name="Madhaiyan M."/>
            <person name="Lee Y."/>
            <person name="Sa T.M."/>
            <person name="Oh T.K."/>
            <person name="Kim J.F."/>
        </authorList>
    </citation>
    <scope>NUCLEOTIDE SEQUENCE [LARGE SCALE GENOMIC DNA]</scope>
    <source>
        <strain evidence="2 3">CBMB20</strain>
    </source>
</reference>
<proteinExistence type="predicted"/>
<dbReference type="RefSeq" id="WP_043756710.1">
    <property type="nucleotide sequence ID" value="NZ_CP003811.1"/>
</dbReference>
<dbReference type="HOGENOM" id="CLU_2302590_0_0_5"/>
<name>A0A089NQK1_9HYPH</name>
<dbReference type="STRING" id="693986.MOC_1927"/>
<dbReference type="eggNOG" id="ENOG50310AQ">
    <property type="taxonomic scope" value="Bacteria"/>
</dbReference>
<dbReference type="AlphaFoldDB" id="A0A089NQK1"/>
<evidence type="ECO:0000313" key="2">
    <source>
        <dbReference type="EMBL" id="AIQ89682.1"/>
    </source>
</evidence>
<dbReference type="EMBL" id="CP003811">
    <property type="protein sequence ID" value="AIQ89682.1"/>
    <property type="molecule type" value="Genomic_DNA"/>
</dbReference>
<feature type="signal peptide" evidence="1">
    <location>
        <begin position="1"/>
        <end position="30"/>
    </location>
</feature>
<sequence>MRRRPAPILAAPILATLLPAALLLAAPAEARSQAGTPRHRVASDIDRTLARRAVRDRPDWRVWQRPLVPAFAPATRERVAAPPFTGWGYGGTLPGAWPGF</sequence>
<keyword evidence="1" id="KW-0732">Signal</keyword>
<organism evidence="2 3">
    <name type="scientific">Methylobacterium oryzae CBMB20</name>
    <dbReference type="NCBI Taxonomy" id="693986"/>
    <lineage>
        <taxon>Bacteria</taxon>
        <taxon>Pseudomonadati</taxon>
        <taxon>Pseudomonadota</taxon>
        <taxon>Alphaproteobacteria</taxon>
        <taxon>Hyphomicrobiales</taxon>
        <taxon>Methylobacteriaceae</taxon>
        <taxon>Methylobacterium</taxon>
    </lineage>
</organism>
<feature type="chain" id="PRO_5001847913" evidence="1">
    <location>
        <begin position="31"/>
        <end position="100"/>
    </location>
</feature>
<accession>A0A089NQK1</accession>
<keyword evidence="3" id="KW-1185">Reference proteome</keyword>
<gene>
    <name evidence="2" type="ORF">MOC_1927</name>
</gene>
<evidence type="ECO:0000256" key="1">
    <source>
        <dbReference type="SAM" id="SignalP"/>
    </source>
</evidence>
<dbReference type="Proteomes" id="UP000029492">
    <property type="component" value="Chromosome"/>
</dbReference>
<protein>
    <submittedName>
        <fullName evidence="2">Protein of unassigned function</fullName>
    </submittedName>
</protein>